<name>A0A518BU76_9BACT</name>
<protein>
    <submittedName>
        <fullName evidence="1">Uncharacterized protein</fullName>
    </submittedName>
</protein>
<gene>
    <name evidence="1" type="ORF">Pan265_03730</name>
</gene>
<proteinExistence type="predicted"/>
<dbReference type="AlphaFoldDB" id="A0A518BU76"/>
<reference evidence="1 2" key="1">
    <citation type="submission" date="2019-02" db="EMBL/GenBank/DDBJ databases">
        <title>Deep-cultivation of Planctomycetes and their phenomic and genomic characterization uncovers novel biology.</title>
        <authorList>
            <person name="Wiegand S."/>
            <person name="Jogler M."/>
            <person name="Boedeker C."/>
            <person name="Pinto D."/>
            <person name="Vollmers J."/>
            <person name="Rivas-Marin E."/>
            <person name="Kohn T."/>
            <person name="Peeters S.H."/>
            <person name="Heuer A."/>
            <person name="Rast P."/>
            <person name="Oberbeckmann S."/>
            <person name="Bunk B."/>
            <person name="Jeske O."/>
            <person name="Meyerdierks A."/>
            <person name="Storesund J.E."/>
            <person name="Kallscheuer N."/>
            <person name="Luecker S."/>
            <person name="Lage O.M."/>
            <person name="Pohl T."/>
            <person name="Merkel B.J."/>
            <person name="Hornburger P."/>
            <person name="Mueller R.-W."/>
            <person name="Bruemmer F."/>
            <person name="Labrenz M."/>
            <person name="Spormann A.M."/>
            <person name="Op den Camp H."/>
            <person name="Overmann J."/>
            <person name="Amann R."/>
            <person name="Jetten M.S.M."/>
            <person name="Mascher T."/>
            <person name="Medema M.H."/>
            <person name="Devos D.P."/>
            <person name="Kaster A.-K."/>
            <person name="Ovreas L."/>
            <person name="Rohde M."/>
            <person name="Galperin M.Y."/>
            <person name="Jogler C."/>
        </authorList>
    </citation>
    <scope>NUCLEOTIDE SEQUENCE [LARGE SCALE GENOMIC DNA]</scope>
    <source>
        <strain evidence="1 2">Pan265</strain>
    </source>
</reference>
<keyword evidence="2" id="KW-1185">Reference proteome</keyword>
<accession>A0A518BU76</accession>
<dbReference type="Proteomes" id="UP000320386">
    <property type="component" value="Chromosome"/>
</dbReference>
<dbReference type="KEGG" id="mcad:Pan265_03730"/>
<dbReference type="EMBL" id="CP036280">
    <property type="protein sequence ID" value="QDU70545.1"/>
    <property type="molecule type" value="Genomic_DNA"/>
</dbReference>
<sequence>MARAQTIGGSSVFHQCLAFLLARCGSLGYVIVFEIHDSEQETYNETTESRRQPW</sequence>
<evidence type="ECO:0000313" key="1">
    <source>
        <dbReference type="EMBL" id="QDU70545.1"/>
    </source>
</evidence>
<evidence type="ECO:0000313" key="2">
    <source>
        <dbReference type="Proteomes" id="UP000320386"/>
    </source>
</evidence>
<organism evidence="1 2">
    <name type="scientific">Mucisphaera calidilacus</name>
    <dbReference type="NCBI Taxonomy" id="2527982"/>
    <lineage>
        <taxon>Bacteria</taxon>
        <taxon>Pseudomonadati</taxon>
        <taxon>Planctomycetota</taxon>
        <taxon>Phycisphaerae</taxon>
        <taxon>Phycisphaerales</taxon>
        <taxon>Phycisphaeraceae</taxon>
        <taxon>Mucisphaera</taxon>
    </lineage>
</organism>